<reference evidence="2 3" key="1">
    <citation type="submission" date="2016-02" db="EMBL/GenBank/DDBJ databases">
        <title>Complete genome of Sinomonas atrocyanea KCTC 3377.</title>
        <authorList>
            <person name="Kim K.M."/>
        </authorList>
    </citation>
    <scope>NUCLEOTIDE SEQUENCE [LARGE SCALE GENOMIC DNA]</scope>
    <source>
        <strain evidence="2 3">KCTC 3377</strain>
    </source>
</reference>
<feature type="transmembrane region" description="Helical" evidence="1">
    <location>
        <begin position="12"/>
        <end position="30"/>
    </location>
</feature>
<feature type="transmembrane region" description="Helical" evidence="1">
    <location>
        <begin position="50"/>
        <end position="73"/>
    </location>
</feature>
<evidence type="ECO:0000313" key="2">
    <source>
        <dbReference type="EMBL" id="AMM34161.1"/>
    </source>
</evidence>
<organism evidence="2 3">
    <name type="scientific">Sinomonas atrocyanea</name>
    <dbReference type="NCBI Taxonomy" id="37927"/>
    <lineage>
        <taxon>Bacteria</taxon>
        <taxon>Bacillati</taxon>
        <taxon>Actinomycetota</taxon>
        <taxon>Actinomycetes</taxon>
        <taxon>Micrococcales</taxon>
        <taxon>Micrococcaceae</taxon>
        <taxon>Sinomonas</taxon>
    </lineage>
</organism>
<keyword evidence="1" id="KW-0812">Transmembrane</keyword>
<dbReference type="RefSeq" id="WP_157089146.1">
    <property type="nucleotide sequence ID" value="NZ_BJMO01000032.1"/>
</dbReference>
<evidence type="ECO:0000313" key="3">
    <source>
        <dbReference type="Proteomes" id="UP000070134"/>
    </source>
</evidence>
<gene>
    <name evidence="2" type="ORF">SA2016_3501</name>
</gene>
<dbReference type="STRING" id="37927.SA2016_3501"/>
<protein>
    <submittedName>
        <fullName evidence="2">Uncharacterized protein</fullName>
    </submittedName>
</protein>
<dbReference type="Proteomes" id="UP000070134">
    <property type="component" value="Chromosome"/>
</dbReference>
<sequence>MQSLMWKFRIATLWVFYAVGMVLLFILSLMEPGFIDELRAGRVEGMPVDGFLTVMMSGFVLVPLALAVLTFVLSDRVGRWVNAVGGAFFGAMMVWDVFEHLGGLVAAPFVAGLVALAGLLVLALAVAEPALDHAHARRAGRPLAA</sequence>
<keyword evidence="3" id="KW-1185">Reference proteome</keyword>
<evidence type="ECO:0000256" key="1">
    <source>
        <dbReference type="SAM" id="Phobius"/>
    </source>
</evidence>
<feature type="transmembrane region" description="Helical" evidence="1">
    <location>
        <begin position="80"/>
        <end position="98"/>
    </location>
</feature>
<dbReference type="KEGG" id="satk:SA2016_3501"/>
<keyword evidence="1" id="KW-1133">Transmembrane helix</keyword>
<keyword evidence="1" id="KW-0472">Membrane</keyword>
<feature type="transmembrane region" description="Helical" evidence="1">
    <location>
        <begin position="104"/>
        <end position="127"/>
    </location>
</feature>
<dbReference type="EMBL" id="CP014518">
    <property type="protein sequence ID" value="AMM34161.1"/>
    <property type="molecule type" value="Genomic_DNA"/>
</dbReference>
<dbReference type="AlphaFoldDB" id="A0A127A5H9"/>
<accession>A0A127A5H9</accession>
<proteinExistence type="predicted"/>
<name>A0A127A5H9_9MICC</name>